<dbReference type="Gene3D" id="1.10.10.10">
    <property type="entry name" value="Winged helix-like DNA-binding domain superfamily/Winged helix DNA-binding domain"/>
    <property type="match status" value="1"/>
</dbReference>
<evidence type="ECO:0000313" key="8">
    <source>
        <dbReference type="Proteomes" id="UP000825935"/>
    </source>
</evidence>
<dbReference type="GO" id="GO:0000981">
    <property type="term" value="F:DNA-binding transcription factor activity, RNA polymerase II-specific"/>
    <property type="evidence" value="ECO:0007669"/>
    <property type="project" value="TreeGrafter"/>
</dbReference>
<evidence type="ECO:0000256" key="5">
    <source>
        <dbReference type="RuleBase" id="RU003796"/>
    </source>
</evidence>
<dbReference type="Pfam" id="PF16421">
    <property type="entry name" value="E2F_CC-MB"/>
    <property type="match status" value="1"/>
</dbReference>
<dbReference type="InterPro" id="IPR037241">
    <property type="entry name" value="E2F-DP_heterodim"/>
</dbReference>
<evidence type="ECO:0000313" key="7">
    <source>
        <dbReference type="EMBL" id="KAH7438023.1"/>
    </source>
</evidence>
<keyword evidence="8" id="KW-1185">Reference proteome</keyword>
<dbReference type="Gene3D" id="6.10.250.540">
    <property type="match status" value="1"/>
</dbReference>
<keyword evidence="5" id="KW-0539">Nucleus</keyword>
<keyword evidence="4 5" id="KW-0804">Transcription</keyword>
<keyword evidence="3 5" id="KW-0238">DNA-binding</keyword>
<dbReference type="SMART" id="SM01372">
    <property type="entry name" value="E2F_TDP"/>
    <property type="match status" value="1"/>
</dbReference>
<dbReference type="OrthoDB" id="1743261at2759"/>
<evidence type="ECO:0000259" key="6">
    <source>
        <dbReference type="SMART" id="SM01372"/>
    </source>
</evidence>
<dbReference type="InterPro" id="IPR036388">
    <property type="entry name" value="WH-like_DNA-bd_sf"/>
</dbReference>
<dbReference type="InterPro" id="IPR015633">
    <property type="entry name" value="E2F"/>
</dbReference>
<dbReference type="AlphaFoldDB" id="A0A8T2UWC4"/>
<dbReference type="GO" id="GO:0000978">
    <property type="term" value="F:RNA polymerase II cis-regulatory region sequence-specific DNA binding"/>
    <property type="evidence" value="ECO:0007669"/>
    <property type="project" value="InterPro"/>
</dbReference>
<reference evidence="7" key="1">
    <citation type="submission" date="2021-08" db="EMBL/GenBank/DDBJ databases">
        <title>WGS assembly of Ceratopteris richardii.</title>
        <authorList>
            <person name="Marchant D.B."/>
            <person name="Chen G."/>
            <person name="Jenkins J."/>
            <person name="Shu S."/>
            <person name="Leebens-Mack J."/>
            <person name="Grimwood J."/>
            <person name="Schmutz J."/>
            <person name="Soltis P."/>
            <person name="Soltis D."/>
            <person name="Chen Z.-H."/>
        </authorList>
    </citation>
    <scope>NUCLEOTIDE SEQUENCE</scope>
    <source>
        <strain evidence="7">Whitten #5841</strain>
        <tissue evidence="7">Leaf</tissue>
    </source>
</reference>
<dbReference type="CDD" id="cd14660">
    <property type="entry name" value="E2F_DD"/>
    <property type="match status" value="1"/>
</dbReference>
<organism evidence="7 8">
    <name type="scientific">Ceratopteris richardii</name>
    <name type="common">Triangle waterfern</name>
    <dbReference type="NCBI Taxonomy" id="49495"/>
    <lineage>
        <taxon>Eukaryota</taxon>
        <taxon>Viridiplantae</taxon>
        <taxon>Streptophyta</taxon>
        <taxon>Embryophyta</taxon>
        <taxon>Tracheophyta</taxon>
        <taxon>Polypodiopsida</taxon>
        <taxon>Polypodiidae</taxon>
        <taxon>Polypodiales</taxon>
        <taxon>Pteridineae</taxon>
        <taxon>Pteridaceae</taxon>
        <taxon>Parkerioideae</taxon>
        <taxon>Ceratopteris</taxon>
    </lineage>
</organism>
<dbReference type="GO" id="GO:0046983">
    <property type="term" value="F:protein dimerization activity"/>
    <property type="evidence" value="ECO:0007669"/>
    <property type="project" value="InterPro"/>
</dbReference>
<dbReference type="EMBL" id="CM035410">
    <property type="protein sequence ID" value="KAH7438023.1"/>
    <property type="molecule type" value="Genomic_DNA"/>
</dbReference>
<dbReference type="GO" id="GO:0090575">
    <property type="term" value="C:RNA polymerase II transcription regulator complex"/>
    <property type="evidence" value="ECO:0007669"/>
    <property type="project" value="TreeGrafter"/>
</dbReference>
<name>A0A8T2UWC4_CERRI</name>
<dbReference type="InterPro" id="IPR032198">
    <property type="entry name" value="E2F_CC-MB"/>
</dbReference>
<proteinExistence type="inferred from homology"/>
<protein>
    <recommendedName>
        <fullName evidence="6">E2F/DP family winged-helix DNA-binding domain-containing protein</fullName>
    </recommendedName>
</protein>
<feature type="domain" description="E2F/DP family winged-helix DNA-binding" evidence="6">
    <location>
        <begin position="158"/>
        <end position="223"/>
    </location>
</feature>
<evidence type="ECO:0000256" key="4">
    <source>
        <dbReference type="ARBA" id="ARBA00023163"/>
    </source>
</evidence>
<comment type="subcellular location">
    <subcellularLocation>
        <location evidence="5">Nucleus</location>
    </subcellularLocation>
</comment>
<dbReference type="Proteomes" id="UP000825935">
    <property type="component" value="Chromosome 5"/>
</dbReference>
<gene>
    <name evidence="7" type="ORF">KP509_05G101500</name>
</gene>
<dbReference type="SUPFAM" id="SSF46785">
    <property type="entry name" value="Winged helix' DNA-binding domain"/>
    <property type="match status" value="1"/>
</dbReference>
<dbReference type="PANTHER" id="PTHR12081:SF18">
    <property type="entry name" value="TRANSCRIPTION FACTOR E2F2-RELATED"/>
    <property type="match status" value="1"/>
</dbReference>
<dbReference type="FunFam" id="1.10.10.10:FF:000008">
    <property type="entry name" value="E2F transcription factor 1"/>
    <property type="match status" value="1"/>
</dbReference>
<dbReference type="Pfam" id="PF02319">
    <property type="entry name" value="WHD_E2F_TDP"/>
    <property type="match status" value="1"/>
</dbReference>
<dbReference type="PANTHER" id="PTHR12081">
    <property type="entry name" value="TRANSCRIPTION FACTOR E2F"/>
    <property type="match status" value="1"/>
</dbReference>
<comment type="similarity">
    <text evidence="1 5">Belongs to the E2F/DP family.</text>
</comment>
<evidence type="ECO:0000256" key="1">
    <source>
        <dbReference type="ARBA" id="ARBA00010940"/>
    </source>
</evidence>
<dbReference type="InterPro" id="IPR003316">
    <property type="entry name" value="E2F_WHTH_DNA-bd_dom"/>
</dbReference>
<keyword evidence="2 5" id="KW-0805">Transcription regulation</keyword>
<sequence length="484" mass="53709">MMLDVATGDSLKGLSNKGFASKAPDREGFSSPACYNPFSSPKPAFALREEYHHFADSSLPINTNSRFSFSDCYEHLVDQSQVNHGIVDVFKNEQNAWPVNHPLYNVSDYRASANGPGYNTADVSDVNADGSLSTGFQTPGSDIGSSAQRFRAPGISCRYDSSLGLLTKKFIHLLKEADDGMLDLNKAADLLHVQKRRIYDITNVLEGIGLIEKKFKNKVCWKGADPASAVEMCKANFLQTELKRMYTEEGLMDNRIREARETLRIICEDPQSKRSLYVTEDDIKSLPCFQNETLIAIKAPHGTILEVPDSAEALESPQKRYQIILQSASGPIDVYLVSRFEERLQGKDETETSQSNHECTKADTKVLPDQAFEAHNSLSGSSNGVSMQDFGAGIMRILPSDSNEDADYWLLSDEGVSVTDMWRGDCAGLMWEDIRVNEFDAEAVSNFPKGALEKDPERISRDSQQKDYSAYSCSSMAVSYHIDG</sequence>
<comment type="caution">
    <text evidence="7">The sequence shown here is derived from an EMBL/GenBank/DDBJ whole genome shotgun (WGS) entry which is preliminary data.</text>
</comment>
<evidence type="ECO:0000256" key="2">
    <source>
        <dbReference type="ARBA" id="ARBA00023015"/>
    </source>
</evidence>
<evidence type="ECO:0000256" key="3">
    <source>
        <dbReference type="ARBA" id="ARBA00023125"/>
    </source>
</evidence>
<dbReference type="SUPFAM" id="SSF144074">
    <property type="entry name" value="E2F-DP heterodimerization region"/>
    <property type="match status" value="1"/>
</dbReference>
<dbReference type="InterPro" id="IPR036390">
    <property type="entry name" value="WH_DNA-bd_sf"/>
</dbReference>
<accession>A0A8T2UWC4</accession>